<reference evidence="3" key="2">
    <citation type="submission" date="2020-05" db="UniProtKB">
        <authorList>
            <consortium name="EnsemblMetazoa"/>
        </authorList>
    </citation>
    <scope>IDENTIFICATION</scope>
    <source>
        <strain evidence="3">JHB</strain>
    </source>
</reference>
<dbReference type="STRING" id="7176.B0XGA6"/>
<reference evidence="2" key="1">
    <citation type="submission" date="2007-03" db="EMBL/GenBank/DDBJ databases">
        <title>Annotation of Culex pipiens quinquefasciatus.</title>
        <authorList>
            <consortium name="The Broad Institute Genome Sequencing Platform"/>
            <person name="Atkinson P.W."/>
            <person name="Hemingway J."/>
            <person name="Christensen B.M."/>
            <person name="Higgs S."/>
            <person name="Kodira C."/>
            <person name="Hannick L."/>
            <person name="Megy K."/>
            <person name="O'Leary S."/>
            <person name="Pearson M."/>
            <person name="Haas B.J."/>
            <person name="Mauceli E."/>
            <person name="Wortman J.R."/>
            <person name="Lee N.H."/>
            <person name="Guigo R."/>
            <person name="Stanke M."/>
            <person name="Alvarado L."/>
            <person name="Amedeo P."/>
            <person name="Antoine C.H."/>
            <person name="Arensburger P."/>
            <person name="Bidwell S.L."/>
            <person name="Crawford M."/>
            <person name="Camaro F."/>
            <person name="Devon K."/>
            <person name="Engels R."/>
            <person name="Hammond M."/>
            <person name="Howarth C."/>
            <person name="Koehrsen M."/>
            <person name="Lawson D."/>
            <person name="Montgomery P."/>
            <person name="Nene V."/>
            <person name="Nusbaum C."/>
            <person name="Puiu D."/>
            <person name="Romero-Severson J."/>
            <person name="Severson D.W."/>
            <person name="Shumway M."/>
            <person name="Sisk P."/>
            <person name="Stolte C."/>
            <person name="Zeng Q."/>
            <person name="Eisenstadt E."/>
            <person name="Fraser-Liggett C."/>
            <person name="Strausberg R."/>
            <person name="Galagan J."/>
            <person name="Birren B."/>
            <person name="Collins F.H."/>
        </authorList>
    </citation>
    <scope>NUCLEOTIDE SEQUENCE [LARGE SCALE GENOMIC DNA]</scope>
    <source>
        <strain evidence="2">JHB</strain>
    </source>
</reference>
<dbReference type="VEuPathDB" id="VectorBase:CPIJ017994"/>
<dbReference type="InParanoid" id="B0XGA6"/>
<dbReference type="KEGG" id="cqu:CpipJ_CPIJ017994"/>
<sequence length="53" mass="6215">MLILWLERQLRRHSKYPKPGTRNPTITLRVADLADPKSIRTRELTPPPILLNQ</sequence>
<dbReference type="Gene3D" id="2.140.10.30">
    <property type="entry name" value="Dipeptidylpeptidase IV, N-terminal domain"/>
    <property type="match status" value="1"/>
</dbReference>
<protein>
    <submittedName>
        <fullName evidence="2 3">Dipeptidyl-peptidase</fullName>
    </submittedName>
</protein>
<evidence type="ECO:0000313" key="3">
    <source>
        <dbReference type="EnsemblMetazoa" id="CPIJ017994-PA"/>
    </source>
</evidence>
<accession>B0XGA6</accession>
<evidence type="ECO:0000259" key="1">
    <source>
        <dbReference type="Pfam" id="PF00930"/>
    </source>
</evidence>
<dbReference type="EnsemblMetazoa" id="CPIJ017994-RA">
    <property type="protein sequence ID" value="CPIJ017994-PA"/>
    <property type="gene ID" value="CPIJ017994"/>
</dbReference>
<feature type="domain" description="Dipeptidylpeptidase IV N-terminal" evidence="1">
    <location>
        <begin position="12"/>
        <end position="47"/>
    </location>
</feature>
<name>B0XGA6_CULQU</name>
<dbReference type="AlphaFoldDB" id="B0XGA6"/>
<organism>
    <name type="scientific">Culex quinquefasciatus</name>
    <name type="common">Southern house mosquito</name>
    <name type="synonym">Culex pungens</name>
    <dbReference type="NCBI Taxonomy" id="7176"/>
    <lineage>
        <taxon>Eukaryota</taxon>
        <taxon>Metazoa</taxon>
        <taxon>Ecdysozoa</taxon>
        <taxon>Arthropoda</taxon>
        <taxon>Hexapoda</taxon>
        <taxon>Insecta</taxon>
        <taxon>Pterygota</taxon>
        <taxon>Neoptera</taxon>
        <taxon>Endopterygota</taxon>
        <taxon>Diptera</taxon>
        <taxon>Nematocera</taxon>
        <taxon>Culicoidea</taxon>
        <taxon>Culicidae</taxon>
        <taxon>Culicinae</taxon>
        <taxon>Culicini</taxon>
        <taxon>Culex</taxon>
        <taxon>Culex</taxon>
    </lineage>
</organism>
<proteinExistence type="predicted"/>
<dbReference type="GO" id="GO:0006508">
    <property type="term" value="P:proteolysis"/>
    <property type="evidence" value="ECO:0007669"/>
    <property type="project" value="InterPro"/>
</dbReference>
<gene>
    <name evidence="3" type="primary">6052400</name>
    <name evidence="2" type="ORF">CpipJ_CPIJ017994</name>
</gene>
<evidence type="ECO:0000313" key="4">
    <source>
        <dbReference type="Proteomes" id="UP000002320"/>
    </source>
</evidence>
<dbReference type="HOGENOM" id="CLU_3070741_0_0_1"/>
<keyword evidence="4" id="KW-1185">Reference proteome</keyword>
<dbReference type="EMBL" id="DS233006">
    <property type="protein sequence ID" value="EDS27359.1"/>
    <property type="molecule type" value="Genomic_DNA"/>
</dbReference>
<dbReference type="Proteomes" id="UP000002320">
    <property type="component" value="Unassembled WGS sequence"/>
</dbReference>
<evidence type="ECO:0000313" key="2">
    <source>
        <dbReference type="EMBL" id="EDS27359.1"/>
    </source>
</evidence>
<dbReference type="Pfam" id="PF00930">
    <property type="entry name" value="DPPIV_N"/>
    <property type="match status" value="1"/>
</dbReference>
<dbReference type="InterPro" id="IPR002469">
    <property type="entry name" value="Peptidase_S9B_N"/>
</dbReference>